<reference evidence="2" key="1">
    <citation type="submission" date="2011-12" db="EMBL/GenBank/DDBJ databases">
        <title>Nucleotide Diversity and Divergence in the Loblolly Pine Gene Space.</title>
        <authorList>
            <person name="Neale D.B."/>
            <person name="Wegrzyn J.L."/>
            <person name="Lee J.M."/>
            <person name="Eckert A.J."/>
            <person name="Liechty J.D."/>
            <person name="Stevens K.A."/>
            <person name="Langley C.H."/>
        </authorList>
    </citation>
    <scope>NUCLEOTIDE SEQUENCE</scope>
    <source>
        <strain evidence="2">4431</strain>
        <tissue evidence="2">Megagametophyte</tissue>
    </source>
</reference>
<sequence>SDSGIGRSKKHRSSSGNVSADSGGESSEQGQGRYEIHGRRWISRD</sequence>
<accession>H9MAF1</accession>
<feature type="non-terminal residue" evidence="2">
    <location>
        <position position="1"/>
    </location>
</feature>
<proteinExistence type="predicted"/>
<evidence type="ECO:0000313" key="2">
    <source>
        <dbReference type="EMBL" id="AEW08097.1"/>
    </source>
</evidence>
<name>H9MAF1_PINRA</name>
<dbReference type="EMBL" id="JQ262345">
    <property type="protein sequence ID" value="AEW08097.1"/>
    <property type="molecule type" value="Genomic_DNA"/>
</dbReference>
<evidence type="ECO:0000256" key="1">
    <source>
        <dbReference type="SAM" id="MobiDB-lite"/>
    </source>
</evidence>
<protein>
    <submittedName>
        <fullName evidence="2">Uncharacterized protein</fullName>
    </submittedName>
</protein>
<feature type="compositionally biased region" description="Basic and acidic residues" evidence="1">
    <location>
        <begin position="34"/>
        <end position="45"/>
    </location>
</feature>
<feature type="compositionally biased region" description="Low complexity" evidence="1">
    <location>
        <begin position="22"/>
        <end position="32"/>
    </location>
</feature>
<organism evidence="2">
    <name type="scientific">Pinus radiata</name>
    <name type="common">Monterey pine</name>
    <name type="synonym">Pinus insignis</name>
    <dbReference type="NCBI Taxonomy" id="3347"/>
    <lineage>
        <taxon>Eukaryota</taxon>
        <taxon>Viridiplantae</taxon>
        <taxon>Streptophyta</taxon>
        <taxon>Embryophyta</taxon>
        <taxon>Tracheophyta</taxon>
        <taxon>Spermatophyta</taxon>
        <taxon>Pinopsida</taxon>
        <taxon>Pinidae</taxon>
        <taxon>Conifers I</taxon>
        <taxon>Pinales</taxon>
        <taxon>Pinaceae</taxon>
        <taxon>Pinus</taxon>
        <taxon>Pinus subgen. Pinus</taxon>
    </lineage>
</organism>
<gene>
    <name evidence="2" type="ORF">0_18837_01</name>
</gene>
<feature type="region of interest" description="Disordered" evidence="1">
    <location>
        <begin position="1"/>
        <end position="45"/>
    </location>
</feature>
<dbReference type="AlphaFoldDB" id="H9MAF1"/>